<organism evidence="2 3">
    <name type="scientific">Chrysochromulina tobinii</name>
    <dbReference type="NCBI Taxonomy" id="1460289"/>
    <lineage>
        <taxon>Eukaryota</taxon>
        <taxon>Haptista</taxon>
        <taxon>Haptophyta</taxon>
        <taxon>Prymnesiophyceae</taxon>
        <taxon>Prymnesiales</taxon>
        <taxon>Chrysochromulinaceae</taxon>
        <taxon>Chrysochromulina</taxon>
    </lineage>
</organism>
<keyword evidence="3" id="KW-1185">Reference proteome</keyword>
<dbReference type="AlphaFoldDB" id="A0A0M0K7Q5"/>
<gene>
    <name evidence="2" type="ORF">Ctob_009245</name>
</gene>
<name>A0A0M0K7Q5_9EUKA</name>
<dbReference type="EMBL" id="JWZX01001074">
    <property type="protein sequence ID" value="KOO34834.1"/>
    <property type="molecule type" value="Genomic_DNA"/>
</dbReference>
<proteinExistence type="predicted"/>
<evidence type="ECO:0000256" key="1">
    <source>
        <dbReference type="SAM" id="MobiDB-lite"/>
    </source>
</evidence>
<dbReference type="OrthoDB" id="515121at2759"/>
<comment type="caution">
    <text evidence="2">The sequence shown here is derived from an EMBL/GenBank/DDBJ whole genome shotgun (WGS) entry which is preliminary data.</text>
</comment>
<dbReference type="Pfam" id="PF11360">
    <property type="entry name" value="DUF3110"/>
    <property type="match status" value="1"/>
</dbReference>
<protein>
    <submittedName>
        <fullName evidence="2">Uncharacterized protein</fullName>
    </submittedName>
</protein>
<dbReference type="Proteomes" id="UP000037460">
    <property type="component" value="Unassembled WGS sequence"/>
</dbReference>
<evidence type="ECO:0000313" key="2">
    <source>
        <dbReference type="EMBL" id="KOO34834.1"/>
    </source>
</evidence>
<sequence length="225" mass="24638">MLAFQLFAATSAYLLPSHLHVCTPARQHPLRTAPLRMNSEWSASDEASLRNAIERASTTRLGSPHSVLQGLDSAYVLIFNAGQQDEGVYTLQGRAAQANAYVLAFELNDDAGRFAQLLQAEGFDLATPLKWEVDTLAKFCSAGSFEVSLVPKGTLITPPAKNEYDKDAFERLQTPAADEPYDTLDVQGRRDLAGGYAPSDEGKSIDTSTFASEREKFERLFKTGE</sequence>
<reference evidence="3" key="1">
    <citation type="journal article" date="2015" name="PLoS Genet.">
        <title>Genome Sequence and Transcriptome Analyses of Chrysochromulina tobin: Metabolic Tools for Enhanced Algal Fitness in the Prominent Order Prymnesiales (Haptophyceae).</title>
        <authorList>
            <person name="Hovde B.T."/>
            <person name="Deodato C.R."/>
            <person name="Hunsperger H.M."/>
            <person name="Ryken S.A."/>
            <person name="Yost W."/>
            <person name="Jha R.K."/>
            <person name="Patterson J."/>
            <person name="Monnat R.J. Jr."/>
            <person name="Barlow S.B."/>
            <person name="Starkenburg S.R."/>
            <person name="Cattolico R.A."/>
        </authorList>
    </citation>
    <scope>NUCLEOTIDE SEQUENCE</scope>
    <source>
        <strain evidence="3">CCMP291</strain>
    </source>
</reference>
<accession>A0A0M0K7Q5</accession>
<evidence type="ECO:0000313" key="3">
    <source>
        <dbReference type="Proteomes" id="UP000037460"/>
    </source>
</evidence>
<feature type="region of interest" description="Disordered" evidence="1">
    <location>
        <begin position="189"/>
        <end position="208"/>
    </location>
</feature>
<dbReference type="InterPro" id="IPR021503">
    <property type="entry name" value="DUF3110"/>
</dbReference>